<feature type="compositionally biased region" description="Low complexity" evidence="7">
    <location>
        <begin position="58"/>
        <end position="70"/>
    </location>
</feature>
<proteinExistence type="inferred from homology"/>
<dbReference type="Pfam" id="PF02618">
    <property type="entry name" value="YceG"/>
    <property type="match status" value="1"/>
</dbReference>
<feature type="region of interest" description="Disordered" evidence="7">
    <location>
        <begin position="1"/>
        <end position="75"/>
    </location>
</feature>
<dbReference type="CDD" id="cd08010">
    <property type="entry name" value="MltG_like"/>
    <property type="match status" value="1"/>
</dbReference>
<keyword evidence="6" id="KW-0961">Cell wall biogenesis/degradation</keyword>
<dbReference type="PANTHER" id="PTHR30518:SF2">
    <property type="entry name" value="ENDOLYTIC MUREIN TRANSGLYCOSYLASE"/>
    <property type="match status" value="1"/>
</dbReference>
<evidence type="ECO:0000256" key="8">
    <source>
        <dbReference type="SAM" id="Phobius"/>
    </source>
</evidence>
<reference evidence="9" key="1">
    <citation type="submission" date="2020-05" db="EMBL/GenBank/DDBJ databases">
        <authorList>
            <person name="Chiriac C."/>
            <person name="Salcher M."/>
            <person name="Ghai R."/>
            <person name="Kavagutti S V."/>
        </authorList>
    </citation>
    <scope>NUCLEOTIDE SEQUENCE</scope>
</reference>
<evidence type="ECO:0000256" key="4">
    <source>
        <dbReference type="ARBA" id="ARBA00023136"/>
    </source>
</evidence>
<dbReference type="HAMAP" id="MF_02065">
    <property type="entry name" value="MltG"/>
    <property type="match status" value="1"/>
</dbReference>
<keyword evidence="4 8" id="KW-0472">Membrane</keyword>
<protein>
    <submittedName>
        <fullName evidence="9">Unannotated protein</fullName>
    </submittedName>
</protein>
<dbReference type="Gene3D" id="3.30.1490.480">
    <property type="entry name" value="Endolytic murein transglycosylase"/>
    <property type="match status" value="1"/>
</dbReference>
<evidence type="ECO:0000313" key="9">
    <source>
        <dbReference type="EMBL" id="CAB4745589.1"/>
    </source>
</evidence>
<dbReference type="EMBL" id="CAFBMH010000142">
    <property type="protein sequence ID" value="CAB4931126.1"/>
    <property type="molecule type" value="Genomic_DNA"/>
</dbReference>
<feature type="transmembrane region" description="Helical" evidence="8">
    <location>
        <begin position="136"/>
        <end position="158"/>
    </location>
</feature>
<sequence>MTDGDATRPGRPNPRPAGPRVTEPRVTEPRVAEPRVADPRPKPRRRQLRPPIPPGPGPTAARGPEPAAAPTSDDTVAVPVAVSERVLVGAGGLHQPADSSSVFALDTFGQPVEPIDLELPGDFVRIPRRSGWMRRLLIVLVIFGLVAGVSGAAIGRWLHSQIHPDGNHGELVELTIEQGQATNTVANNLTANGVVANGTVFRYWLRRQGGEQTFQAGDYDLFKHMDYPELLTALRAGPKPPVQIKVTIPPGLTIDQMQKVLLDKLPGFDPEELKRALLAAQLDAPYAKLRSPIREGLLFPDTYNVDEDASSNEVALLKRMRVQMDKVLKDLNAEARAADLGYSVYDVLKVASLIEKEAKVDTDRPKIARVIYNRLAKNMSLGIDASTRFAVGKTNGERLTVSDLSSDSPYNMRKALGLPPTPISLPGKTSIDAALNPTPDAKWLYYALTDDNGVKGAHTFATTNAEFNAAVKVCQQLKYCD</sequence>
<dbReference type="PANTHER" id="PTHR30518">
    <property type="entry name" value="ENDOLYTIC MUREIN TRANSGLYCOSYLASE"/>
    <property type="match status" value="1"/>
</dbReference>
<dbReference type="GO" id="GO:0071555">
    <property type="term" value="P:cell wall organization"/>
    <property type="evidence" value="ECO:0007669"/>
    <property type="project" value="UniProtKB-KW"/>
</dbReference>
<keyword evidence="5" id="KW-0456">Lyase</keyword>
<evidence type="ECO:0000256" key="2">
    <source>
        <dbReference type="ARBA" id="ARBA00022692"/>
    </source>
</evidence>
<keyword evidence="3 8" id="KW-1133">Transmembrane helix</keyword>
<dbReference type="EMBL" id="CAEZYR010000049">
    <property type="protein sequence ID" value="CAB4745589.1"/>
    <property type="molecule type" value="Genomic_DNA"/>
</dbReference>
<dbReference type="NCBIfam" id="TIGR00247">
    <property type="entry name" value="endolytic transglycosylase MltG"/>
    <property type="match status" value="1"/>
</dbReference>
<organism evidence="9">
    <name type="scientific">freshwater metagenome</name>
    <dbReference type="NCBI Taxonomy" id="449393"/>
    <lineage>
        <taxon>unclassified sequences</taxon>
        <taxon>metagenomes</taxon>
        <taxon>ecological metagenomes</taxon>
    </lineage>
</organism>
<accession>A0A6J6TH02</accession>
<evidence type="ECO:0000256" key="7">
    <source>
        <dbReference type="SAM" id="MobiDB-lite"/>
    </source>
</evidence>
<keyword evidence="1" id="KW-1003">Cell membrane</keyword>
<evidence type="ECO:0000256" key="1">
    <source>
        <dbReference type="ARBA" id="ARBA00022475"/>
    </source>
</evidence>
<dbReference type="InterPro" id="IPR003770">
    <property type="entry name" value="MLTG-like"/>
</dbReference>
<dbReference type="GO" id="GO:0016829">
    <property type="term" value="F:lyase activity"/>
    <property type="evidence" value="ECO:0007669"/>
    <property type="project" value="UniProtKB-KW"/>
</dbReference>
<evidence type="ECO:0000313" key="10">
    <source>
        <dbReference type="EMBL" id="CAB4931126.1"/>
    </source>
</evidence>
<evidence type="ECO:0000256" key="6">
    <source>
        <dbReference type="ARBA" id="ARBA00023316"/>
    </source>
</evidence>
<name>A0A6J6TH02_9ZZZZ</name>
<evidence type="ECO:0000256" key="5">
    <source>
        <dbReference type="ARBA" id="ARBA00023239"/>
    </source>
</evidence>
<keyword evidence="2 8" id="KW-0812">Transmembrane</keyword>
<dbReference type="AlphaFoldDB" id="A0A6J6TH02"/>
<gene>
    <name evidence="9" type="ORF">UFOPK2754_01485</name>
    <name evidence="10" type="ORF">UFOPK3543_02662</name>
</gene>
<feature type="compositionally biased region" description="Basic and acidic residues" evidence="7">
    <location>
        <begin position="22"/>
        <end position="41"/>
    </location>
</feature>
<evidence type="ECO:0000256" key="3">
    <source>
        <dbReference type="ARBA" id="ARBA00022989"/>
    </source>
</evidence>